<reference evidence="2 3" key="1">
    <citation type="submission" date="2020-08" db="EMBL/GenBank/DDBJ databases">
        <title>Plant Genome Project.</title>
        <authorList>
            <person name="Zhang R.-G."/>
        </authorList>
    </citation>
    <scope>NUCLEOTIDE SEQUENCE [LARGE SCALE GENOMIC DNA]</scope>
    <source>
        <tissue evidence="2">Rhizome</tissue>
    </source>
</reference>
<dbReference type="Gene3D" id="2.140.10.30">
    <property type="entry name" value="Dipeptidylpeptidase IV, N-terminal domain"/>
    <property type="match status" value="1"/>
</dbReference>
<keyword evidence="1" id="KW-0812">Transmembrane</keyword>
<dbReference type="AlphaFoldDB" id="A0A8J5FMZ4"/>
<dbReference type="EMBL" id="JACMSC010000015">
    <property type="protein sequence ID" value="KAG6488228.1"/>
    <property type="molecule type" value="Genomic_DNA"/>
</dbReference>
<keyword evidence="1" id="KW-1133">Transmembrane helix</keyword>
<evidence type="ECO:0000313" key="3">
    <source>
        <dbReference type="Proteomes" id="UP000734854"/>
    </source>
</evidence>
<sequence length="319" mass="35902">MNLSTTMWTTAVVGAVAVYWFVWVMGSAEVKGKRALNLKMGSIMRDKGSTPGDSFLFRRPLQPFLSPAYLPFLMQDKAAAEDGEKETFSKKPRHCEAEMPFTDSEEDSFLFPVKEIVQYPLPGYVAPSSISFSPDGRLISYLFSPDGTLHRKVFAFEVASRWQELVIWPPDGGGLDESNLSAEEKLRRERSRERGLGVTRYEWKSRSTSSSCSTPGKPTIMVPLPNGLGCLIIKCSRSLEPVGILMYTTVPPQVVWGVSEQQHNKKVEATIKEYNQILLKTLCNKSLLLVYLIPNGDCDNENEEDEHWPCNLRHENDDA</sequence>
<gene>
    <name evidence="2" type="ORF">ZIOFF_056987</name>
</gene>
<evidence type="ECO:0000256" key="1">
    <source>
        <dbReference type="SAM" id="Phobius"/>
    </source>
</evidence>
<proteinExistence type="predicted"/>
<accession>A0A8J5FMZ4</accession>
<evidence type="ECO:0000313" key="2">
    <source>
        <dbReference type="EMBL" id="KAG6488228.1"/>
    </source>
</evidence>
<name>A0A8J5FMZ4_ZINOF</name>
<dbReference type="Proteomes" id="UP000734854">
    <property type="component" value="Unassembled WGS sequence"/>
</dbReference>
<comment type="caution">
    <text evidence="2">The sequence shown here is derived from an EMBL/GenBank/DDBJ whole genome shotgun (WGS) entry which is preliminary data.</text>
</comment>
<protein>
    <submittedName>
        <fullName evidence="2">Uncharacterized protein</fullName>
    </submittedName>
</protein>
<feature type="transmembrane region" description="Helical" evidence="1">
    <location>
        <begin position="6"/>
        <end position="26"/>
    </location>
</feature>
<keyword evidence="1" id="KW-0472">Membrane</keyword>
<organism evidence="2 3">
    <name type="scientific">Zingiber officinale</name>
    <name type="common">Ginger</name>
    <name type="synonym">Amomum zingiber</name>
    <dbReference type="NCBI Taxonomy" id="94328"/>
    <lineage>
        <taxon>Eukaryota</taxon>
        <taxon>Viridiplantae</taxon>
        <taxon>Streptophyta</taxon>
        <taxon>Embryophyta</taxon>
        <taxon>Tracheophyta</taxon>
        <taxon>Spermatophyta</taxon>
        <taxon>Magnoliopsida</taxon>
        <taxon>Liliopsida</taxon>
        <taxon>Zingiberales</taxon>
        <taxon>Zingiberaceae</taxon>
        <taxon>Zingiber</taxon>
    </lineage>
</organism>
<keyword evidence="3" id="KW-1185">Reference proteome</keyword>